<dbReference type="InterPro" id="IPR036291">
    <property type="entry name" value="NAD(P)-bd_dom_sf"/>
</dbReference>
<keyword evidence="3" id="KW-1185">Reference proteome</keyword>
<dbReference type="CDD" id="cd08268">
    <property type="entry name" value="MDR2"/>
    <property type="match status" value="1"/>
</dbReference>
<dbReference type="RefSeq" id="WP_131365523.1">
    <property type="nucleotide sequence ID" value="NZ_SJKB01000021.1"/>
</dbReference>
<sequence length="323" mass="34480">MPLVEPEGNEVRVRVEALALNRADLLWRMGAYIEDPRLPAGIGYDFAGVVEAVGPNVTSLRIGSRVSSFPIASLNTYQNHGETAVYPEDGLIEYPSELSPEEATAVNTTVLTAYFALVEVAKTGPGDAVVMTAGSSATALAALQIAHMRGAIAIATTRTRSKAAQLAAAGFDHVIALDGEDVAARVLEITDGRGAHLVYDAVAGPGLEHLALATRVRGHIIVYGALGTTNGEVTPLPLASTFARTIRLYAGYKIYDFTGHPQLGLPRDHDATARGTAFLLEGLRTGQLRPRIDRVFRGLEQYADAQRYMESNTQSGKIVVSLR</sequence>
<dbReference type="Pfam" id="PF00107">
    <property type="entry name" value="ADH_zinc_N"/>
    <property type="match status" value="1"/>
</dbReference>
<dbReference type="SMART" id="SM00829">
    <property type="entry name" value="PKS_ER"/>
    <property type="match status" value="1"/>
</dbReference>
<dbReference type="InterPro" id="IPR013149">
    <property type="entry name" value="ADH-like_C"/>
</dbReference>
<proteinExistence type="predicted"/>
<evidence type="ECO:0000313" key="3">
    <source>
        <dbReference type="Proteomes" id="UP000291144"/>
    </source>
</evidence>
<gene>
    <name evidence="2" type="ORF">E0H73_39875</name>
</gene>
<dbReference type="SUPFAM" id="SSF51735">
    <property type="entry name" value="NAD(P)-binding Rossmann-fold domains"/>
    <property type="match status" value="1"/>
</dbReference>
<dbReference type="AlphaFoldDB" id="A0A4R0K0J9"/>
<dbReference type="PANTHER" id="PTHR43677">
    <property type="entry name" value="SHORT-CHAIN DEHYDROGENASE/REDUCTASE"/>
    <property type="match status" value="1"/>
</dbReference>
<evidence type="ECO:0000259" key="1">
    <source>
        <dbReference type="SMART" id="SM00829"/>
    </source>
</evidence>
<evidence type="ECO:0000313" key="2">
    <source>
        <dbReference type="EMBL" id="TCC52104.1"/>
    </source>
</evidence>
<dbReference type="EMBL" id="SJKB01000021">
    <property type="protein sequence ID" value="TCC52104.1"/>
    <property type="molecule type" value="Genomic_DNA"/>
</dbReference>
<feature type="domain" description="Enoyl reductase (ER)" evidence="1">
    <location>
        <begin position="1"/>
        <end position="320"/>
    </location>
</feature>
<dbReference type="SUPFAM" id="SSF50129">
    <property type="entry name" value="GroES-like"/>
    <property type="match status" value="1"/>
</dbReference>
<dbReference type="Pfam" id="PF08240">
    <property type="entry name" value="ADH_N"/>
    <property type="match status" value="1"/>
</dbReference>
<dbReference type="Gene3D" id="3.90.180.10">
    <property type="entry name" value="Medium-chain alcohol dehydrogenases, catalytic domain"/>
    <property type="match status" value="1"/>
</dbReference>
<dbReference type="Gene3D" id="3.40.50.720">
    <property type="entry name" value="NAD(P)-binding Rossmann-like Domain"/>
    <property type="match status" value="1"/>
</dbReference>
<dbReference type="Proteomes" id="UP000291144">
    <property type="component" value="Unassembled WGS sequence"/>
</dbReference>
<organism evidence="2 3">
    <name type="scientific">Kribbella pittospori</name>
    <dbReference type="NCBI Taxonomy" id="722689"/>
    <lineage>
        <taxon>Bacteria</taxon>
        <taxon>Bacillati</taxon>
        <taxon>Actinomycetota</taxon>
        <taxon>Actinomycetes</taxon>
        <taxon>Propionibacteriales</taxon>
        <taxon>Kribbellaceae</taxon>
        <taxon>Kribbella</taxon>
    </lineage>
</organism>
<dbReference type="InterPro" id="IPR011032">
    <property type="entry name" value="GroES-like_sf"/>
</dbReference>
<name>A0A4R0K0J9_9ACTN</name>
<accession>A0A4R0K0J9</accession>
<reference evidence="2 3" key="1">
    <citation type="submission" date="2019-02" db="EMBL/GenBank/DDBJ databases">
        <title>Kribbella capetownensis sp. nov. and Kribbella speibonae sp. nov., isolated from soil.</title>
        <authorList>
            <person name="Curtis S.M."/>
            <person name="Norton I."/>
            <person name="Everest G.J."/>
            <person name="Meyers P.R."/>
        </authorList>
    </citation>
    <scope>NUCLEOTIDE SEQUENCE [LARGE SCALE GENOMIC DNA]</scope>
    <source>
        <strain evidence="2 3">NRRL B-24813</strain>
    </source>
</reference>
<dbReference type="InterPro" id="IPR013154">
    <property type="entry name" value="ADH-like_N"/>
</dbReference>
<dbReference type="InterPro" id="IPR051397">
    <property type="entry name" value="Zn-ADH-like_protein"/>
</dbReference>
<protein>
    <recommendedName>
        <fullName evidence="1">Enoyl reductase (ER) domain-containing protein</fullName>
    </recommendedName>
</protein>
<dbReference type="GO" id="GO:0016491">
    <property type="term" value="F:oxidoreductase activity"/>
    <property type="evidence" value="ECO:0007669"/>
    <property type="project" value="InterPro"/>
</dbReference>
<dbReference type="InterPro" id="IPR020843">
    <property type="entry name" value="ER"/>
</dbReference>
<comment type="caution">
    <text evidence="2">The sequence shown here is derived from an EMBL/GenBank/DDBJ whole genome shotgun (WGS) entry which is preliminary data.</text>
</comment>
<dbReference type="OrthoDB" id="9792162at2"/>
<dbReference type="PANTHER" id="PTHR43677:SF4">
    <property type="entry name" value="QUINONE OXIDOREDUCTASE-LIKE PROTEIN 2"/>
    <property type="match status" value="1"/>
</dbReference>